<dbReference type="InterPro" id="IPR026349">
    <property type="entry name" value="CHP04255"/>
</dbReference>
<dbReference type="AlphaFoldDB" id="A0A3B0T9J6"/>
<accession>A0A3B0T9J6</accession>
<dbReference type="NCBIfam" id="TIGR04255">
    <property type="entry name" value="sporadTIGR04255"/>
    <property type="match status" value="1"/>
</dbReference>
<protein>
    <recommendedName>
        <fullName evidence="2">TIGR04255 family protein</fullName>
    </recommendedName>
</protein>
<organism evidence="1">
    <name type="scientific">hydrothermal vent metagenome</name>
    <dbReference type="NCBI Taxonomy" id="652676"/>
    <lineage>
        <taxon>unclassified sequences</taxon>
        <taxon>metagenomes</taxon>
        <taxon>ecological metagenomes</taxon>
    </lineage>
</organism>
<sequence length="250" mass="28749">MKTKGHISKLPNSPLQEVIFELILNQEVDLTGNSTEESFDMAQGVFDKSVLSEFNHRVTISLPPSIRIFPRIKHQYWTNQGQWPVVQIGPGILTVNDTDVNYEWAKFYPLVIQNITRLIESYPKELDIGKVALRYIDAVELGDVHSEQKLDFINNNFKLNLINDFSIDDATMLGLNINQTYQLKDGSVVNFSITDGKNKINQPAVVWQTQITNSKVKNLDEIKKWLESGHNVTSKLFKNTIKTEFYERFK</sequence>
<name>A0A3B0T9J6_9ZZZZ</name>
<dbReference type="EMBL" id="UOEL01000104">
    <property type="protein sequence ID" value="VAW13550.1"/>
    <property type="molecule type" value="Genomic_DNA"/>
</dbReference>
<proteinExistence type="predicted"/>
<reference evidence="1" key="1">
    <citation type="submission" date="2018-06" db="EMBL/GenBank/DDBJ databases">
        <authorList>
            <person name="Zhirakovskaya E."/>
        </authorList>
    </citation>
    <scope>NUCLEOTIDE SEQUENCE</scope>
</reference>
<evidence type="ECO:0000313" key="1">
    <source>
        <dbReference type="EMBL" id="VAW13550.1"/>
    </source>
</evidence>
<evidence type="ECO:0008006" key="2">
    <source>
        <dbReference type="Google" id="ProtNLM"/>
    </source>
</evidence>
<gene>
    <name evidence="1" type="ORF">MNBD_BACTEROID03-2034</name>
</gene>